<dbReference type="RefSeq" id="WP_347325757.1">
    <property type="nucleotide sequence ID" value="NZ_JBCGUH010000007.1"/>
</dbReference>
<dbReference type="Proteomes" id="UP001597233">
    <property type="component" value="Unassembled WGS sequence"/>
</dbReference>
<sequence>MNEQLDDYDFPKEVTDLSKAITKTILDYFESVYKIDMRGSFHQYQLLRILFCLQADKGELILDSLLETVEFIVDTHDSNTEVMNDLVRISFKKRDEALYHFWEYHSKAKLLKDENLSFRKKTSYRFSMIHQISEHMLKREAYLLYAAFQVSNVENVKKDIALNDTIQMLLLLPFEYFKNIDSHKLKDISINQWRNIAAHSSYECKNETIEIAYSNNKTKTISLKELDIVISEIYSLRIFVKTVTNLCLDILQIKFPEYIEESRYVPETTMIDINAYYEKFETKITKFELSDSVRINDLLYKVEGESYFKIEIESTYSDRLEVVKLTFLSLIQLSKTINEYNCTVKLEDIVWVFEILFMEDNAVLVLSISYDEVSLLVKYPEEYLVMLERKLSEPNAAYIRSILKIE</sequence>
<dbReference type="EMBL" id="JBHUEH010000011">
    <property type="protein sequence ID" value="MFD1885489.1"/>
    <property type="molecule type" value="Genomic_DNA"/>
</dbReference>
<name>A0ABW4RGV6_9BACL</name>
<comment type="caution">
    <text evidence="1">The sequence shown here is derived from an EMBL/GenBank/DDBJ whole genome shotgun (WGS) entry which is preliminary data.</text>
</comment>
<evidence type="ECO:0000313" key="1">
    <source>
        <dbReference type="EMBL" id="MFD1885489.1"/>
    </source>
</evidence>
<organism evidence="1 2">
    <name type="scientific">Paenibacillus wenxiniae</name>
    <dbReference type="NCBI Taxonomy" id="1636843"/>
    <lineage>
        <taxon>Bacteria</taxon>
        <taxon>Bacillati</taxon>
        <taxon>Bacillota</taxon>
        <taxon>Bacilli</taxon>
        <taxon>Bacillales</taxon>
        <taxon>Paenibacillaceae</taxon>
        <taxon>Paenibacillus</taxon>
    </lineage>
</organism>
<evidence type="ECO:0000313" key="2">
    <source>
        <dbReference type="Proteomes" id="UP001597233"/>
    </source>
</evidence>
<evidence type="ECO:0008006" key="3">
    <source>
        <dbReference type="Google" id="ProtNLM"/>
    </source>
</evidence>
<accession>A0ABW4RGV6</accession>
<gene>
    <name evidence="1" type="ORF">ACFSC9_08095</name>
</gene>
<keyword evidence="2" id="KW-1185">Reference proteome</keyword>
<reference evidence="2" key="1">
    <citation type="journal article" date="2019" name="Int. J. Syst. Evol. Microbiol.">
        <title>The Global Catalogue of Microorganisms (GCM) 10K type strain sequencing project: providing services to taxonomists for standard genome sequencing and annotation.</title>
        <authorList>
            <consortium name="The Broad Institute Genomics Platform"/>
            <consortium name="The Broad Institute Genome Sequencing Center for Infectious Disease"/>
            <person name="Wu L."/>
            <person name="Ma J."/>
        </authorList>
    </citation>
    <scope>NUCLEOTIDE SEQUENCE [LARGE SCALE GENOMIC DNA]</scope>
    <source>
        <strain evidence="2">CCUG 54950</strain>
    </source>
</reference>
<proteinExistence type="predicted"/>
<protein>
    <recommendedName>
        <fullName evidence="3">MAE-28990/MAE-18760-like HEPN domain-containing protein</fullName>
    </recommendedName>
</protein>